<comment type="similarity">
    <text evidence="1 4">Belongs to the glycosyl hydrolase 28 family.</text>
</comment>
<dbReference type="EMBL" id="CP032869">
    <property type="protein sequence ID" value="AYL95544.1"/>
    <property type="molecule type" value="Genomic_DNA"/>
</dbReference>
<keyword evidence="7" id="KW-1185">Reference proteome</keyword>
<keyword evidence="2 4" id="KW-0378">Hydrolase</keyword>
<evidence type="ECO:0000313" key="7">
    <source>
        <dbReference type="Proteomes" id="UP000270046"/>
    </source>
</evidence>
<gene>
    <name evidence="6" type="ORF">HYN43_009690</name>
</gene>
<dbReference type="InterPro" id="IPR011050">
    <property type="entry name" value="Pectin_lyase_fold/virulence"/>
</dbReference>
<evidence type="ECO:0000256" key="5">
    <source>
        <dbReference type="SAM" id="SignalP"/>
    </source>
</evidence>
<dbReference type="InterPro" id="IPR000743">
    <property type="entry name" value="Glyco_hydro_28"/>
</dbReference>
<reference evidence="6 7" key="1">
    <citation type="submission" date="2018-10" db="EMBL/GenBank/DDBJ databases">
        <title>Genome sequencing of Mucilaginibacter sp. HYN0043.</title>
        <authorList>
            <person name="Kim M."/>
            <person name="Yi H."/>
        </authorList>
    </citation>
    <scope>NUCLEOTIDE SEQUENCE [LARGE SCALE GENOMIC DNA]</scope>
    <source>
        <strain evidence="6 7">HYN0043</strain>
    </source>
</reference>
<dbReference type="PANTHER" id="PTHR31339">
    <property type="entry name" value="PECTIN LYASE-RELATED"/>
    <property type="match status" value="1"/>
</dbReference>
<dbReference type="Proteomes" id="UP000270046">
    <property type="component" value="Chromosome"/>
</dbReference>
<dbReference type="GO" id="GO:0004650">
    <property type="term" value="F:polygalacturonase activity"/>
    <property type="evidence" value="ECO:0007669"/>
    <property type="project" value="InterPro"/>
</dbReference>
<dbReference type="RefSeq" id="WP_119411503.1">
    <property type="nucleotide sequence ID" value="NZ_CP032869.1"/>
</dbReference>
<accession>A0A494VLU2</accession>
<keyword evidence="3 4" id="KW-0326">Glycosidase</keyword>
<keyword evidence="5" id="KW-0732">Signal</keyword>
<evidence type="ECO:0000256" key="3">
    <source>
        <dbReference type="ARBA" id="ARBA00023295"/>
    </source>
</evidence>
<evidence type="ECO:0000313" key="6">
    <source>
        <dbReference type="EMBL" id="AYL95544.1"/>
    </source>
</evidence>
<dbReference type="SMART" id="SM00710">
    <property type="entry name" value="PbH1"/>
    <property type="match status" value="6"/>
</dbReference>
<evidence type="ECO:0000256" key="1">
    <source>
        <dbReference type="ARBA" id="ARBA00008834"/>
    </source>
</evidence>
<evidence type="ECO:0000256" key="2">
    <source>
        <dbReference type="ARBA" id="ARBA00022801"/>
    </source>
</evidence>
<sequence>MKFKSAFVIVWFAYLAIFNQLAKADDKIFNIVASGAIGNGKTDNTLIIQKTINQCAASGGGIVLVPLGKFVTGVIELKSNVELRLASGAQLLATIKRAAYGPEKASALIVAKNCNNVAITGAGLIDGRGEALLKDIYRMLRKGTLKDKEWKTYNEWHQKRPEEDNRPKLIFFDKCDNVKISDIIIKNGLCWIQEYRGCTNMFINNIKVISNTFLNNDGIDLVDCKKVKLTNSFFNVADDGICLKSSDPNSFCEDIVIADCKIRSSASAFKMGTASFGGFKKIKVSNISVYDTFRSAIAIESVDGGIIEDIDVRHVIAKNTGNAIFIRLGKRQKIRSAGTVSGIHIADVKAEIPAGKPDQGYHMDGPREQFAHNVFPMSVTGIPGSPVRDVTLEDINITYAAVAKKKVAFFNIDSLAKIPEQISAYPEFSMFGELPVSVFYARHTEGINLKNINITYTGYDFRTPFVFDDVNGLYAEKIDVSGFKTLPLLLLNNVKVKMLQDIQPSDKRQQVIKTQ</sequence>
<dbReference type="Gene3D" id="2.160.20.10">
    <property type="entry name" value="Single-stranded right-handed beta-helix, Pectin lyase-like"/>
    <property type="match status" value="1"/>
</dbReference>
<dbReference type="KEGG" id="muh:HYN43_009690"/>
<dbReference type="OrthoDB" id="9795222at2"/>
<dbReference type="InterPro" id="IPR006626">
    <property type="entry name" value="PbH1"/>
</dbReference>
<protein>
    <submittedName>
        <fullName evidence="6">Glycoside hydrolase family 28</fullName>
    </submittedName>
</protein>
<dbReference type="PANTHER" id="PTHR31339:SF9">
    <property type="entry name" value="PLASMIN AND FIBRONECTIN-BINDING PROTEIN A"/>
    <property type="match status" value="1"/>
</dbReference>
<feature type="signal peptide" evidence="5">
    <location>
        <begin position="1"/>
        <end position="24"/>
    </location>
</feature>
<name>A0A494VLU2_9SPHI</name>
<dbReference type="InterPro" id="IPR012334">
    <property type="entry name" value="Pectin_lyas_fold"/>
</dbReference>
<dbReference type="Pfam" id="PF00295">
    <property type="entry name" value="Glyco_hydro_28"/>
    <property type="match status" value="1"/>
</dbReference>
<feature type="chain" id="PRO_5019813606" evidence="5">
    <location>
        <begin position="25"/>
        <end position="515"/>
    </location>
</feature>
<organism evidence="6 7">
    <name type="scientific">Mucilaginibacter celer</name>
    <dbReference type="NCBI Taxonomy" id="2305508"/>
    <lineage>
        <taxon>Bacteria</taxon>
        <taxon>Pseudomonadati</taxon>
        <taxon>Bacteroidota</taxon>
        <taxon>Sphingobacteriia</taxon>
        <taxon>Sphingobacteriales</taxon>
        <taxon>Sphingobacteriaceae</taxon>
        <taxon>Mucilaginibacter</taxon>
    </lineage>
</organism>
<dbReference type="InterPro" id="IPR051801">
    <property type="entry name" value="GH28_Enzymes"/>
</dbReference>
<proteinExistence type="inferred from homology"/>
<dbReference type="AlphaFoldDB" id="A0A494VLU2"/>
<dbReference type="GO" id="GO:0005975">
    <property type="term" value="P:carbohydrate metabolic process"/>
    <property type="evidence" value="ECO:0007669"/>
    <property type="project" value="InterPro"/>
</dbReference>
<evidence type="ECO:0000256" key="4">
    <source>
        <dbReference type="RuleBase" id="RU361169"/>
    </source>
</evidence>
<dbReference type="SUPFAM" id="SSF51126">
    <property type="entry name" value="Pectin lyase-like"/>
    <property type="match status" value="1"/>
</dbReference>